<sequence length="468" mass="53058">MAGKKQLIFLSIILFCFFSSFAFEYTNSVFEIEQSSDEYARTIINGFNNNDTSRVEIFDDNTVTLGAMTTMQHFYQVSFKESNTDPVTGAPLNTYKVFDIDSRPLLRSGIFHFVVESKYGMADWTDLTLFFKLFLNQNHAPMNVYLNPAYNSNFSSIGRNPAMDWDEVPTDPSSGFYAPFNVPPGAASCSTWDPAMGQLDGGGVYDITGKSGWNIRLWFYPSNIFDKVAGINFSEAFASDLIINKFTGKTTGITSFNQEKIKKVIPTYNPPPTSPMYAFGPMTLTPNNDVGVVPAWTTGGTGKDTREIHIDLSPYNLYGRYLVVLCQLYAYDRYQVPNDDFPINGFRSASFNSGPTNPTGLWNTIGYRLPGYYDHTWNAGLPDTMMLNKPQRPLQPQFPFEVPPLSTAMHIKKFKVNYNIMNFDIFLDRNSPGAGKLSLDHMTKYYQWRSIQNYYNGKFESGYVEREQ</sequence>
<keyword evidence="1" id="KW-0732">Signal</keyword>
<evidence type="ECO:0000256" key="1">
    <source>
        <dbReference type="SAM" id="SignalP"/>
    </source>
</evidence>
<reference evidence="2 3" key="1">
    <citation type="submission" date="2017-11" db="EMBL/GenBank/DDBJ databases">
        <title>Genome-resolved metagenomics identifies genetic mobility, metabolic interactions, and unexpected diversity in perchlorate-reducing communities.</title>
        <authorList>
            <person name="Barnum T.P."/>
            <person name="Figueroa I.A."/>
            <person name="Carlstrom C.I."/>
            <person name="Lucas L.N."/>
            <person name="Engelbrektson A.L."/>
            <person name="Coates J.D."/>
        </authorList>
    </citation>
    <scope>NUCLEOTIDE SEQUENCE [LARGE SCALE GENOMIC DNA]</scope>
    <source>
        <strain evidence="2">BM706</strain>
    </source>
</reference>
<dbReference type="Proteomes" id="UP000234857">
    <property type="component" value="Unassembled WGS sequence"/>
</dbReference>
<protein>
    <submittedName>
        <fullName evidence="2">Uncharacterized protein</fullName>
    </submittedName>
</protein>
<evidence type="ECO:0000313" key="2">
    <source>
        <dbReference type="EMBL" id="PLX17324.1"/>
    </source>
</evidence>
<evidence type="ECO:0000313" key="3">
    <source>
        <dbReference type="Proteomes" id="UP000234857"/>
    </source>
</evidence>
<feature type="signal peptide" evidence="1">
    <location>
        <begin position="1"/>
        <end position="22"/>
    </location>
</feature>
<gene>
    <name evidence="2" type="ORF">C0601_07895</name>
</gene>
<feature type="chain" id="PRO_5014704617" evidence="1">
    <location>
        <begin position="23"/>
        <end position="468"/>
    </location>
</feature>
<organism evidence="2 3">
    <name type="scientific">Muiribacterium halophilum</name>
    <dbReference type="NCBI Taxonomy" id="2053465"/>
    <lineage>
        <taxon>Bacteria</taxon>
        <taxon>Candidatus Muiribacteriota</taxon>
        <taxon>Candidatus Muiribacteriia</taxon>
        <taxon>Candidatus Muiribacteriales</taxon>
        <taxon>Candidatus Muiribacteriaceae</taxon>
        <taxon>Candidatus Muiribacterium</taxon>
    </lineage>
</organism>
<name>A0A2N5ZFA9_MUIH1</name>
<dbReference type="EMBL" id="PKTG01000090">
    <property type="protein sequence ID" value="PLX17324.1"/>
    <property type="molecule type" value="Genomic_DNA"/>
</dbReference>
<comment type="caution">
    <text evidence="2">The sequence shown here is derived from an EMBL/GenBank/DDBJ whole genome shotgun (WGS) entry which is preliminary data.</text>
</comment>
<accession>A0A2N5ZFA9</accession>
<proteinExistence type="predicted"/>
<dbReference type="AlphaFoldDB" id="A0A2N5ZFA9"/>